<accession>A0A9X6SU16</accession>
<protein>
    <recommendedName>
        <fullName evidence="1">HD domain-containing protein</fullName>
    </recommendedName>
</protein>
<reference evidence="2 3" key="1">
    <citation type="submission" date="2017-09" db="EMBL/GenBank/DDBJ databases">
        <title>Large-scale bioinformatics analysis of Bacillus genomes uncovers conserved roles of natural products in bacterial physiology.</title>
        <authorList>
            <consortium name="Agbiome Team Llc"/>
            <person name="Bleich R.M."/>
            <person name="Grubbs K.J."/>
            <person name="Santa Maria K.C."/>
            <person name="Allen S.E."/>
            <person name="Farag S."/>
            <person name="Shank E.A."/>
            <person name="Bowers A."/>
        </authorList>
    </citation>
    <scope>NUCLEOTIDE SEQUENCE [LARGE SCALE GENOMIC DNA]</scope>
    <source>
        <strain evidence="2 3">AFS092789</strain>
    </source>
</reference>
<evidence type="ECO:0000313" key="3">
    <source>
        <dbReference type="Proteomes" id="UP000219922"/>
    </source>
</evidence>
<dbReference type="InterPro" id="IPR027417">
    <property type="entry name" value="P-loop_NTPase"/>
</dbReference>
<dbReference type="Pfam" id="PF01966">
    <property type="entry name" value="HD"/>
    <property type="match status" value="1"/>
</dbReference>
<dbReference type="Gene3D" id="1.10.3090.10">
    <property type="entry name" value="cca-adding enzyme, domain 2"/>
    <property type="match status" value="1"/>
</dbReference>
<dbReference type="SUPFAM" id="SSF109604">
    <property type="entry name" value="HD-domain/PDEase-like"/>
    <property type="match status" value="1"/>
</dbReference>
<dbReference type="Gene3D" id="3.40.50.300">
    <property type="entry name" value="P-loop containing nucleotide triphosphate hydrolases"/>
    <property type="match status" value="1"/>
</dbReference>
<evidence type="ECO:0000313" key="2">
    <source>
        <dbReference type="EMBL" id="PDZ94921.1"/>
    </source>
</evidence>
<dbReference type="InterPro" id="IPR006674">
    <property type="entry name" value="HD_domain"/>
</dbReference>
<dbReference type="EMBL" id="NVMX01000092">
    <property type="protein sequence ID" value="PDZ94921.1"/>
    <property type="molecule type" value="Genomic_DNA"/>
</dbReference>
<feature type="domain" description="HD" evidence="1">
    <location>
        <begin position="202"/>
        <end position="294"/>
    </location>
</feature>
<dbReference type="SUPFAM" id="SSF52540">
    <property type="entry name" value="P-loop containing nucleoside triphosphate hydrolases"/>
    <property type="match status" value="1"/>
</dbReference>
<sequence>MPKVYMMIGMPGSGKSYESEKIAKEENVIYLSSDKLRKELFGDESVQQDPHLVFSELERRLKDAISQGKNVVYDATNVSRKRRIAFIKQFKKNCEIIAYVFLTPFEICVERDKLRERTVGIDVITRMYKNFQMPLKGEGFSEVIYKFYKEDVNVQQKDLTSVLLENKSYEIVFETLRKLPEFNSVWELPQDSTYHSFSASRHIYYVYDQIHKEYQNEKKIEMLYAGIFHDVGKGFCKSFFNYKGEQTRYANFLGHENVSAYLVMHYLWNLGFDEIFIKTVMELVSLHMYPKNLSLKVENNLKGWVGEEQYRKIVLFNNYDDNAK</sequence>
<name>A0A9X6SU16_BACCE</name>
<organism evidence="2 3">
    <name type="scientific">Bacillus cereus</name>
    <dbReference type="NCBI Taxonomy" id="1396"/>
    <lineage>
        <taxon>Bacteria</taxon>
        <taxon>Bacillati</taxon>
        <taxon>Bacillota</taxon>
        <taxon>Bacilli</taxon>
        <taxon>Bacillales</taxon>
        <taxon>Bacillaceae</taxon>
        <taxon>Bacillus</taxon>
        <taxon>Bacillus cereus group</taxon>
    </lineage>
</organism>
<comment type="caution">
    <text evidence="2">The sequence shown here is derived from an EMBL/GenBank/DDBJ whole genome shotgun (WGS) entry which is preliminary data.</text>
</comment>
<dbReference type="RefSeq" id="WP_098006452.1">
    <property type="nucleotide sequence ID" value="NZ_NVMX01000092.1"/>
</dbReference>
<gene>
    <name evidence="2" type="ORF">CON36_31250</name>
</gene>
<dbReference type="Pfam" id="PF13671">
    <property type="entry name" value="AAA_33"/>
    <property type="match status" value="1"/>
</dbReference>
<dbReference type="AlphaFoldDB" id="A0A9X6SU16"/>
<evidence type="ECO:0000259" key="1">
    <source>
        <dbReference type="Pfam" id="PF01966"/>
    </source>
</evidence>
<dbReference type="Proteomes" id="UP000219922">
    <property type="component" value="Unassembled WGS sequence"/>
</dbReference>
<proteinExistence type="predicted"/>